<feature type="transmembrane region" description="Helical" evidence="1">
    <location>
        <begin position="71"/>
        <end position="89"/>
    </location>
</feature>
<dbReference type="GO" id="GO:0047372">
    <property type="term" value="F:monoacylglycerol lipase activity"/>
    <property type="evidence" value="ECO:0007669"/>
    <property type="project" value="TreeGrafter"/>
</dbReference>
<sequence length="482" mass="54765">MPILSFFGSPRLYALYSGQERTENYLESSGNTGMSFVRGVYYFVTSLAFSPVIIGYMYYRGYMQPQPILTLLRYVGYVVLAAFGSRLIGRAMDPQYRQFLDVWVKASQGDREKQQELKRFDFEIYGVQPDFEAVPNDNLWYLTCEDNQANFLVRGLSYYAIHAFGRHMLYPGSLAFLNWLMASNLQAGRRLMVLNKGGQRAWIKTTEEDLIDAMFIRGNRSPERSQTLVITCEGNAGFYEIGIANTPAELGYSVLGWNQPGFGESSGLPHVRNTLAAAEAIMQYAKSLGFKEENIVLFGWSIGGFPVSWLAANYPNIRGVILDATFDDVLPLAASRMPRFLGSIVEYAIRTHANLQIEKILARYKGPLKLIRRLQEEILIIDDADSTEATRRATNRGNFLLKSVLKSRHPELYEGLEPQVDRWLALSPTERLMAAGPSESEVARRRRRLYAACDHYFIDFDSNHVSPLDPGYFNIPELIKEF</sequence>
<reference evidence="4" key="1">
    <citation type="submission" date="2020-10" db="EMBL/GenBank/DDBJ databases">
        <authorList>
            <person name="Kikuchi T."/>
        </authorList>
    </citation>
    <scope>NUCLEOTIDE SEQUENCE</scope>
    <source>
        <strain evidence="4">NKZ352</strain>
    </source>
</reference>
<keyword evidence="1" id="KW-0812">Transmembrane</keyword>
<evidence type="ECO:0000259" key="2">
    <source>
        <dbReference type="Pfam" id="PF00561"/>
    </source>
</evidence>
<organism evidence="4 5">
    <name type="scientific">Caenorhabditis auriculariae</name>
    <dbReference type="NCBI Taxonomy" id="2777116"/>
    <lineage>
        <taxon>Eukaryota</taxon>
        <taxon>Metazoa</taxon>
        <taxon>Ecdysozoa</taxon>
        <taxon>Nematoda</taxon>
        <taxon>Chromadorea</taxon>
        <taxon>Rhabditida</taxon>
        <taxon>Rhabditina</taxon>
        <taxon>Rhabditomorpha</taxon>
        <taxon>Rhabditoidea</taxon>
        <taxon>Rhabditidae</taxon>
        <taxon>Peloderinae</taxon>
        <taxon>Caenorhabditis</taxon>
    </lineage>
</organism>
<dbReference type="AlphaFoldDB" id="A0A8S1GZ25"/>
<feature type="transmembrane region" description="Helical" evidence="1">
    <location>
        <begin position="40"/>
        <end position="59"/>
    </location>
</feature>
<dbReference type="GO" id="GO:0006660">
    <property type="term" value="P:phosphatidylserine catabolic process"/>
    <property type="evidence" value="ECO:0007669"/>
    <property type="project" value="TreeGrafter"/>
</dbReference>
<dbReference type="Proteomes" id="UP000835052">
    <property type="component" value="Unassembled WGS sequence"/>
</dbReference>
<evidence type="ECO:0008006" key="6">
    <source>
        <dbReference type="Google" id="ProtNLM"/>
    </source>
</evidence>
<dbReference type="GO" id="GO:0012505">
    <property type="term" value="C:endomembrane system"/>
    <property type="evidence" value="ECO:0007669"/>
    <property type="project" value="TreeGrafter"/>
</dbReference>
<accession>A0A8S1GZ25</accession>
<evidence type="ECO:0000313" key="4">
    <source>
        <dbReference type="EMBL" id="CAD6188541.1"/>
    </source>
</evidence>
<dbReference type="Gene3D" id="3.40.50.1820">
    <property type="entry name" value="alpha/beta hydrolase"/>
    <property type="match status" value="1"/>
</dbReference>
<dbReference type="EMBL" id="CAJGYM010000008">
    <property type="protein sequence ID" value="CAD6188541.1"/>
    <property type="molecule type" value="Genomic_DNA"/>
</dbReference>
<dbReference type="Pfam" id="PF00561">
    <property type="entry name" value="Abhydrolase_1"/>
    <property type="match status" value="1"/>
</dbReference>
<comment type="caution">
    <text evidence="4">The sequence shown here is derived from an EMBL/GenBank/DDBJ whole genome shotgun (WGS) entry which is preliminary data.</text>
</comment>
<dbReference type="GO" id="GO:0052651">
    <property type="term" value="P:monoacylglycerol catabolic process"/>
    <property type="evidence" value="ECO:0007669"/>
    <property type="project" value="TreeGrafter"/>
</dbReference>
<feature type="domain" description="AB hydrolase-1" evidence="2">
    <location>
        <begin position="228"/>
        <end position="459"/>
    </location>
</feature>
<keyword evidence="5" id="KW-1185">Reference proteome</keyword>
<dbReference type="InterPro" id="IPR054518">
    <property type="entry name" value="ABHD16_N"/>
</dbReference>
<dbReference type="PANTHER" id="PTHR12277:SF72">
    <property type="entry name" value="BAT5L PROTEIN"/>
    <property type="match status" value="1"/>
</dbReference>
<dbReference type="SUPFAM" id="SSF53474">
    <property type="entry name" value="alpha/beta-Hydrolases"/>
    <property type="match status" value="1"/>
</dbReference>
<dbReference type="InterPro" id="IPR029058">
    <property type="entry name" value="AB_hydrolase_fold"/>
</dbReference>
<evidence type="ECO:0000259" key="3">
    <source>
        <dbReference type="Pfam" id="PF22990"/>
    </source>
</evidence>
<dbReference type="InterPro" id="IPR000073">
    <property type="entry name" value="AB_hydrolase_1"/>
</dbReference>
<dbReference type="Pfam" id="PF22990">
    <property type="entry name" value="ABHD16_N"/>
    <property type="match status" value="1"/>
</dbReference>
<dbReference type="GO" id="GO:0004620">
    <property type="term" value="F:phospholipase activity"/>
    <property type="evidence" value="ECO:0007669"/>
    <property type="project" value="TreeGrafter"/>
</dbReference>
<dbReference type="OrthoDB" id="6412627at2759"/>
<evidence type="ECO:0000256" key="1">
    <source>
        <dbReference type="SAM" id="Phobius"/>
    </source>
</evidence>
<keyword evidence="1" id="KW-1133">Transmembrane helix</keyword>
<gene>
    <name evidence="4" type="ORF">CAUJ_LOCUS4460</name>
</gene>
<feature type="domain" description="Phosphatidylserine Lipase ABHD16 N-terminal" evidence="3">
    <location>
        <begin position="3"/>
        <end position="123"/>
    </location>
</feature>
<name>A0A8S1GZ25_9PELO</name>
<protein>
    <recommendedName>
        <fullName evidence="6">AB hydrolase-1 domain-containing protein</fullName>
    </recommendedName>
</protein>
<keyword evidence="1" id="KW-0472">Membrane</keyword>
<evidence type="ECO:0000313" key="5">
    <source>
        <dbReference type="Proteomes" id="UP000835052"/>
    </source>
</evidence>
<proteinExistence type="predicted"/>
<dbReference type="PANTHER" id="PTHR12277">
    <property type="entry name" value="ALPHA/BETA HYDROLASE DOMAIN-CONTAINING PROTEIN"/>
    <property type="match status" value="1"/>
</dbReference>